<dbReference type="GO" id="GO:0015074">
    <property type="term" value="P:DNA integration"/>
    <property type="evidence" value="ECO:0007669"/>
    <property type="project" value="InterPro"/>
</dbReference>
<dbReference type="Gene3D" id="3.30.420.10">
    <property type="entry name" value="Ribonuclease H-like superfamily/Ribonuclease H"/>
    <property type="match status" value="1"/>
</dbReference>
<protein>
    <recommendedName>
        <fullName evidence="1">Integrase catalytic domain-containing protein</fullName>
    </recommendedName>
</protein>
<dbReference type="EMBL" id="BARS01004249">
    <property type="protein sequence ID" value="GAF75278.1"/>
    <property type="molecule type" value="Genomic_DNA"/>
</dbReference>
<accession>X0S2H0</accession>
<name>X0S2H0_9ZZZZ</name>
<feature type="domain" description="Integrase catalytic" evidence="1">
    <location>
        <begin position="1"/>
        <end position="106"/>
    </location>
</feature>
<dbReference type="PROSITE" id="PS50994">
    <property type="entry name" value="INTEGRASE"/>
    <property type="match status" value="1"/>
</dbReference>
<feature type="non-terminal residue" evidence="2">
    <location>
        <position position="1"/>
    </location>
</feature>
<dbReference type="InterPro" id="IPR012337">
    <property type="entry name" value="RNaseH-like_sf"/>
</dbReference>
<evidence type="ECO:0000313" key="2">
    <source>
        <dbReference type="EMBL" id="GAF75278.1"/>
    </source>
</evidence>
<organism evidence="2">
    <name type="scientific">marine sediment metagenome</name>
    <dbReference type="NCBI Taxonomy" id="412755"/>
    <lineage>
        <taxon>unclassified sequences</taxon>
        <taxon>metagenomes</taxon>
        <taxon>ecological metagenomes</taxon>
    </lineage>
</organism>
<sequence length="128" mass="15456">LLKVRYDNLLTDNGSQFSRRNKVIREYCEKYINEKHIWTSIHHPQTMGKLSAFQKGLKRFLHHKLGSSRDIHEIDYYIDVYVHWYNNGKYHSAIATYPEERYSGERDLEWYNHLVKSLKLEKILVISQ</sequence>
<gene>
    <name evidence="2" type="ORF">S01H1_08280</name>
</gene>
<proteinExistence type="predicted"/>
<dbReference type="AlphaFoldDB" id="X0S2H0"/>
<comment type="caution">
    <text evidence="2">The sequence shown here is derived from an EMBL/GenBank/DDBJ whole genome shotgun (WGS) entry which is preliminary data.</text>
</comment>
<evidence type="ECO:0000259" key="1">
    <source>
        <dbReference type="PROSITE" id="PS50994"/>
    </source>
</evidence>
<reference evidence="2" key="1">
    <citation type="journal article" date="2014" name="Front. Microbiol.">
        <title>High frequency of phylogenetically diverse reductive dehalogenase-homologous genes in deep subseafloor sedimentary metagenomes.</title>
        <authorList>
            <person name="Kawai M."/>
            <person name="Futagami T."/>
            <person name="Toyoda A."/>
            <person name="Takaki Y."/>
            <person name="Nishi S."/>
            <person name="Hori S."/>
            <person name="Arai W."/>
            <person name="Tsubouchi T."/>
            <person name="Morono Y."/>
            <person name="Uchiyama I."/>
            <person name="Ito T."/>
            <person name="Fujiyama A."/>
            <person name="Inagaki F."/>
            <person name="Takami H."/>
        </authorList>
    </citation>
    <scope>NUCLEOTIDE SEQUENCE</scope>
    <source>
        <strain evidence="2">Expedition CK06-06</strain>
    </source>
</reference>
<dbReference type="InterPro" id="IPR001584">
    <property type="entry name" value="Integrase_cat-core"/>
</dbReference>
<dbReference type="InterPro" id="IPR036397">
    <property type="entry name" value="RNaseH_sf"/>
</dbReference>
<dbReference type="SUPFAM" id="SSF53098">
    <property type="entry name" value="Ribonuclease H-like"/>
    <property type="match status" value="1"/>
</dbReference>
<dbReference type="GO" id="GO:0003676">
    <property type="term" value="F:nucleic acid binding"/>
    <property type="evidence" value="ECO:0007669"/>
    <property type="project" value="InterPro"/>
</dbReference>